<dbReference type="InterPro" id="IPR011006">
    <property type="entry name" value="CheY-like_superfamily"/>
</dbReference>
<dbReference type="AlphaFoldDB" id="A0A4U1JHC3"/>
<dbReference type="PANTHER" id="PTHR43214">
    <property type="entry name" value="TWO-COMPONENT RESPONSE REGULATOR"/>
    <property type="match status" value="1"/>
</dbReference>
<dbReference type="InterPro" id="IPR001789">
    <property type="entry name" value="Sig_transdc_resp-reg_receiver"/>
</dbReference>
<dbReference type="InterPro" id="IPR058245">
    <property type="entry name" value="NreC/VraR/RcsB-like_REC"/>
</dbReference>
<gene>
    <name evidence="8" type="ORF">E8A74_07510</name>
</gene>
<dbReference type="EMBL" id="SSMQ01000005">
    <property type="protein sequence ID" value="TKD11985.1"/>
    <property type="molecule type" value="Genomic_DNA"/>
</dbReference>
<dbReference type="PANTHER" id="PTHR43214:SF24">
    <property type="entry name" value="TRANSCRIPTIONAL REGULATORY PROTEIN NARL-RELATED"/>
    <property type="match status" value="1"/>
</dbReference>
<dbReference type="Gene3D" id="3.40.50.2300">
    <property type="match status" value="1"/>
</dbReference>
<protein>
    <submittedName>
        <fullName evidence="8">Response regulator transcription factor</fullName>
    </submittedName>
</protein>
<dbReference type="Pfam" id="PF00196">
    <property type="entry name" value="GerE"/>
    <property type="match status" value="1"/>
</dbReference>
<dbReference type="SMART" id="SM00421">
    <property type="entry name" value="HTH_LUXR"/>
    <property type="match status" value="1"/>
</dbReference>
<dbReference type="SUPFAM" id="SSF46894">
    <property type="entry name" value="C-terminal effector domain of the bipartite response regulators"/>
    <property type="match status" value="1"/>
</dbReference>
<dbReference type="Pfam" id="PF00072">
    <property type="entry name" value="Response_reg"/>
    <property type="match status" value="1"/>
</dbReference>
<evidence type="ECO:0000256" key="3">
    <source>
        <dbReference type="ARBA" id="ARBA00023125"/>
    </source>
</evidence>
<dbReference type="CDD" id="cd17535">
    <property type="entry name" value="REC_NarL-like"/>
    <property type="match status" value="1"/>
</dbReference>
<dbReference type="OrthoDB" id="9780312at2"/>
<evidence type="ECO:0000256" key="4">
    <source>
        <dbReference type="ARBA" id="ARBA00023163"/>
    </source>
</evidence>
<keyword evidence="4" id="KW-0804">Transcription</keyword>
<proteinExistence type="predicted"/>
<comment type="caution">
    <text evidence="8">The sequence shown here is derived from an EMBL/GenBank/DDBJ whole genome shotgun (WGS) entry which is preliminary data.</text>
</comment>
<dbReference type="PROSITE" id="PS50043">
    <property type="entry name" value="HTH_LUXR_2"/>
    <property type="match status" value="1"/>
</dbReference>
<evidence type="ECO:0000313" key="8">
    <source>
        <dbReference type="EMBL" id="TKD11985.1"/>
    </source>
</evidence>
<reference evidence="8 9" key="1">
    <citation type="submission" date="2019-04" db="EMBL/GenBank/DDBJ databases">
        <authorList>
            <person name="Li Y."/>
            <person name="Wang J."/>
        </authorList>
    </citation>
    <scope>NUCLEOTIDE SEQUENCE [LARGE SCALE GENOMIC DNA]</scope>
    <source>
        <strain evidence="8 9">DSM 14668</strain>
    </source>
</reference>
<dbReference type="GO" id="GO:0000160">
    <property type="term" value="P:phosphorelay signal transduction system"/>
    <property type="evidence" value="ECO:0007669"/>
    <property type="project" value="InterPro"/>
</dbReference>
<organism evidence="8 9">
    <name type="scientific">Polyangium fumosum</name>
    <dbReference type="NCBI Taxonomy" id="889272"/>
    <lineage>
        <taxon>Bacteria</taxon>
        <taxon>Pseudomonadati</taxon>
        <taxon>Myxococcota</taxon>
        <taxon>Polyangia</taxon>
        <taxon>Polyangiales</taxon>
        <taxon>Polyangiaceae</taxon>
        <taxon>Polyangium</taxon>
    </lineage>
</organism>
<name>A0A4U1JHC3_9BACT</name>
<feature type="domain" description="HTH luxR-type" evidence="6">
    <location>
        <begin position="146"/>
        <end position="211"/>
    </location>
</feature>
<dbReference type="InterPro" id="IPR016032">
    <property type="entry name" value="Sig_transdc_resp-reg_C-effctor"/>
</dbReference>
<evidence type="ECO:0000259" key="7">
    <source>
        <dbReference type="PROSITE" id="PS50110"/>
    </source>
</evidence>
<sequence>MIHVLLADDQTLVRQGIKSLLALTPDIRVAAEASDGEEALAIVATTALDVLLLDVRMPRKTGLDVLTALRGKPKVPPTILLTTFDDDAVAAAGIRLGARGFLLKDIGLDQLAEAIRAVASGGTLWNPAITERVLRGLDRLKSDVPVIEPPTALTAREVEVLRLMASGASNREIAEMLGTAEGTVKNHASSIFSKLGVRDRTKAVLRAIELGYI</sequence>
<dbReference type="PROSITE" id="PS50110">
    <property type="entry name" value="RESPONSE_REGULATORY"/>
    <property type="match status" value="1"/>
</dbReference>
<evidence type="ECO:0000259" key="6">
    <source>
        <dbReference type="PROSITE" id="PS50043"/>
    </source>
</evidence>
<dbReference type="Proteomes" id="UP000309215">
    <property type="component" value="Unassembled WGS sequence"/>
</dbReference>
<dbReference type="CDD" id="cd06170">
    <property type="entry name" value="LuxR_C_like"/>
    <property type="match status" value="1"/>
</dbReference>
<keyword evidence="9" id="KW-1185">Reference proteome</keyword>
<dbReference type="SUPFAM" id="SSF52172">
    <property type="entry name" value="CheY-like"/>
    <property type="match status" value="1"/>
</dbReference>
<dbReference type="RefSeq" id="WP_136928258.1">
    <property type="nucleotide sequence ID" value="NZ_SSMQ01000005.1"/>
</dbReference>
<feature type="domain" description="Response regulatory" evidence="7">
    <location>
        <begin position="3"/>
        <end position="119"/>
    </location>
</feature>
<keyword evidence="2" id="KW-0805">Transcription regulation</keyword>
<keyword evidence="1 5" id="KW-0597">Phosphoprotein</keyword>
<evidence type="ECO:0000313" key="9">
    <source>
        <dbReference type="Proteomes" id="UP000309215"/>
    </source>
</evidence>
<evidence type="ECO:0000256" key="5">
    <source>
        <dbReference type="PROSITE-ProRule" id="PRU00169"/>
    </source>
</evidence>
<accession>A0A4U1JHC3</accession>
<feature type="modified residue" description="4-aspartylphosphate" evidence="5">
    <location>
        <position position="54"/>
    </location>
</feature>
<dbReference type="SMART" id="SM00448">
    <property type="entry name" value="REC"/>
    <property type="match status" value="1"/>
</dbReference>
<evidence type="ECO:0000256" key="1">
    <source>
        <dbReference type="ARBA" id="ARBA00022553"/>
    </source>
</evidence>
<dbReference type="GO" id="GO:0006355">
    <property type="term" value="P:regulation of DNA-templated transcription"/>
    <property type="evidence" value="ECO:0007669"/>
    <property type="project" value="InterPro"/>
</dbReference>
<dbReference type="InterPro" id="IPR039420">
    <property type="entry name" value="WalR-like"/>
</dbReference>
<dbReference type="GO" id="GO:0003677">
    <property type="term" value="F:DNA binding"/>
    <property type="evidence" value="ECO:0007669"/>
    <property type="project" value="UniProtKB-KW"/>
</dbReference>
<keyword evidence="3" id="KW-0238">DNA-binding</keyword>
<dbReference type="InterPro" id="IPR000792">
    <property type="entry name" value="Tscrpt_reg_LuxR_C"/>
</dbReference>
<dbReference type="PRINTS" id="PR00038">
    <property type="entry name" value="HTHLUXR"/>
</dbReference>
<evidence type="ECO:0000256" key="2">
    <source>
        <dbReference type="ARBA" id="ARBA00023015"/>
    </source>
</evidence>